<evidence type="ECO:0000313" key="1">
    <source>
        <dbReference type="EMBL" id="SDL77584.1"/>
    </source>
</evidence>
<sequence length="101" mass="11116">MISDYALEANFEQTASNHLCIVEKLGERDIESSRQPFEAGIIYFAGADYVATRSIIIISAERLYIHLQDFPHDMLDPLQILGKPLDSIGLLVGYLAGFAGG</sequence>
<organism evidence="1 2">
    <name type="scientific">Halarsenatibacter silvermanii</name>
    <dbReference type="NCBI Taxonomy" id="321763"/>
    <lineage>
        <taxon>Bacteria</taxon>
        <taxon>Bacillati</taxon>
        <taxon>Bacillota</taxon>
        <taxon>Clostridia</taxon>
        <taxon>Halanaerobiales</taxon>
        <taxon>Halarsenatibacteraceae</taxon>
        <taxon>Halarsenatibacter</taxon>
    </lineage>
</organism>
<evidence type="ECO:0000313" key="2">
    <source>
        <dbReference type="Proteomes" id="UP000199476"/>
    </source>
</evidence>
<name>A0A1G9MU00_9FIRM</name>
<gene>
    <name evidence="1" type="ORF">SAMN04488692_1098</name>
</gene>
<dbReference type="Proteomes" id="UP000199476">
    <property type="component" value="Unassembled WGS sequence"/>
</dbReference>
<keyword evidence="2" id="KW-1185">Reference proteome</keyword>
<accession>A0A1G9MU00</accession>
<dbReference type="EMBL" id="FNGO01000009">
    <property type="protein sequence ID" value="SDL77584.1"/>
    <property type="molecule type" value="Genomic_DNA"/>
</dbReference>
<reference evidence="1 2" key="1">
    <citation type="submission" date="2016-10" db="EMBL/GenBank/DDBJ databases">
        <authorList>
            <person name="de Groot N.N."/>
        </authorList>
    </citation>
    <scope>NUCLEOTIDE SEQUENCE [LARGE SCALE GENOMIC DNA]</scope>
    <source>
        <strain evidence="1 2">SLAS-1</strain>
    </source>
</reference>
<protein>
    <submittedName>
        <fullName evidence="1">Uncharacterized protein</fullName>
    </submittedName>
</protein>
<dbReference type="AlphaFoldDB" id="A0A1G9MU00"/>
<proteinExistence type="predicted"/>